<reference evidence="2" key="1">
    <citation type="submission" date="2014-11" db="EMBL/GenBank/DDBJ databases">
        <authorList>
            <person name="Otto D Thomas"/>
            <person name="Naeem Raeece"/>
        </authorList>
    </citation>
    <scope>NUCLEOTIDE SEQUENCE</scope>
</reference>
<feature type="region of interest" description="Disordered" evidence="1">
    <location>
        <begin position="128"/>
        <end position="240"/>
    </location>
</feature>
<feature type="compositionally biased region" description="Low complexity" evidence="1">
    <location>
        <begin position="68"/>
        <end position="80"/>
    </location>
</feature>
<organism evidence="2">
    <name type="scientific">Chromera velia CCMP2878</name>
    <dbReference type="NCBI Taxonomy" id="1169474"/>
    <lineage>
        <taxon>Eukaryota</taxon>
        <taxon>Sar</taxon>
        <taxon>Alveolata</taxon>
        <taxon>Colpodellida</taxon>
        <taxon>Chromeraceae</taxon>
        <taxon>Chromera</taxon>
    </lineage>
</organism>
<dbReference type="EMBL" id="CDMZ01000481">
    <property type="protein sequence ID" value="CEM15234.1"/>
    <property type="molecule type" value="Genomic_DNA"/>
</dbReference>
<gene>
    <name evidence="2" type="ORF">Cvel_17761</name>
</gene>
<feature type="compositionally biased region" description="Low complexity" evidence="1">
    <location>
        <begin position="128"/>
        <end position="137"/>
    </location>
</feature>
<evidence type="ECO:0000313" key="2">
    <source>
        <dbReference type="EMBL" id="CEM15234.1"/>
    </source>
</evidence>
<sequence>MKRAAHLGAPLGLSIPRGAARSHLTETIQESEEEEEGDGTEGRGRKGTGGASSSSQQGACVFSHTWRRGSQQQQGQNSREGAGRAERGRGKGGSGGENAVKSYGFQDLFPSSPSSLLTVDDIGWAAADGAAASSSSSHIPPPRGSRERNSLRLKKEGSGPSLPQRPCGPLRPHSLPFNDGGGAGGSDGNEASVPAPPPSPPRPKAFTRLPPKKAGGSPMQKPSAGGNVKGSNPTLTGLSR</sequence>
<dbReference type="VEuPathDB" id="CryptoDB:Cvel_17761"/>
<feature type="compositionally biased region" description="Pro residues" evidence="1">
    <location>
        <begin position="194"/>
        <end position="203"/>
    </location>
</feature>
<dbReference type="AlphaFoldDB" id="A0A0G4FMK6"/>
<protein>
    <submittedName>
        <fullName evidence="2">Uncharacterized protein</fullName>
    </submittedName>
</protein>
<feature type="region of interest" description="Disordered" evidence="1">
    <location>
        <begin position="1"/>
        <end position="116"/>
    </location>
</feature>
<feature type="compositionally biased region" description="Acidic residues" evidence="1">
    <location>
        <begin position="29"/>
        <end position="39"/>
    </location>
</feature>
<feature type="compositionally biased region" description="Basic and acidic residues" evidence="1">
    <location>
        <begin position="144"/>
        <end position="157"/>
    </location>
</feature>
<name>A0A0G4FMK6_9ALVE</name>
<accession>A0A0G4FMK6</accession>
<evidence type="ECO:0000256" key="1">
    <source>
        <dbReference type="SAM" id="MobiDB-lite"/>
    </source>
</evidence>
<feature type="compositionally biased region" description="Polar residues" evidence="1">
    <location>
        <begin position="229"/>
        <end position="240"/>
    </location>
</feature>
<proteinExistence type="predicted"/>